<proteinExistence type="predicted"/>
<reference evidence="2" key="1">
    <citation type="journal article" date="2017" name="Genome Biol.">
        <title>Comparative genomics reveals high biological diversity and specific adaptations in the industrially and medically important fungal genus Aspergillus.</title>
        <authorList>
            <person name="de Vries R.P."/>
            <person name="Riley R."/>
            <person name="Wiebenga A."/>
            <person name="Aguilar-Osorio G."/>
            <person name="Amillis S."/>
            <person name="Uchima C.A."/>
            <person name="Anderluh G."/>
            <person name="Asadollahi M."/>
            <person name="Askin M."/>
            <person name="Barry K."/>
            <person name="Battaglia E."/>
            <person name="Bayram O."/>
            <person name="Benocci T."/>
            <person name="Braus-Stromeyer S.A."/>
            <person name="Caldana C."/>
            <person name="Canovas D."/>
            <person name="Cerqueira G.C."/>
            <person name="Chen F."/>
            <person name="Chen W."/>
            <person name="Choi C."/>
            <person name="Clum A."/>
            <person name="Dos Santos R.A."/>
            <person name="Damasio A.R."/>
            <person name="Diallinas G."/>
            <person name="Emri T."/>
            <person name="Fekete E."/>
            <person name="Flipphi M."/>
            <person name="Freyberg S."/>
            <person name="Gallo A."/>
            <person name="Gournas C."/>
            <person name="Habgood R."/>
            <person name="Hainaut M."/>
            <person name="Harispe M.L."/>
            <person name="Henrissat B."/>
            <person name="Hilden K.S."/>
            <person name="Hope R."/>
            <person name="Hossain A."/>
            <person name="Karabika E."/>
            <person name="Karaffa L."/>
            <person name="Karanyi Z."/>
            <person name="Krasevec N."/>
            <person name="Kuo A."/>
            <person name="Kusch H."/>
            <person name="LaButti K."/>
            <person name="Lagendijk E.L."/>
            <person name="Lapidus A."/>
            <person name="Levasseur A."/>
            <person name="Lindquist E."/>
            <person name="Lipzen A."/>
            <person name="Logrieco A.F."/>
            <person name="MacCabe A."/>
            <person name="Maekelae M.R."/>
            <person name="Malavazi I."/>
            <person name="Melin P."/>
            <person name="Meyer V."/>
            <person name="Mielnichuk N."/>
            <person name="Miskei M."/>
            <person name="Molnar A.P."/>
            <person name="Mule G."/>
            <person name="Ngan C.Y."/>
            <person name="Orejas M."/>
            <person name="Orosz E."/>
            <person name="Ouedraogo J.P."/>
            <person name="Overkamp K.M."/>
            <person name="Park H.-S."/>
            <person name="Perrone G."/>
            <person name="Piumi F."/>
            <person name="Punt P.J."/>
            <person name="Ram A.F."/>
            <person name="Ramon A."/>
            <person name="Rauscher S."/>
            <person name="Record E."/>
            <person name="Riano-Pachon D.M."/>
            <person name="Robert V."/>
            <person name="Roehrig J."/>
            <person name="Ruller R."/>
            <person name="Salamov A."/>
            <person name="Salih N.S."/>
            <person name="Samson R.A."/>
            <person name="Sandor E."/>
            <person name="Sanguinetti M."/>
            <person name="Schuetze T."/>
            <person name="Sepcic K."/>
            <person name="Shelest E."/>
            <person name="Sherlock G."/>
            <person name="Sophianopoulou V."/>
            <person name="Squina F.M."/>
            <person name="Sun H."/>
            <person name="Susca A."/>
            <person name="Todd R.B."/>
            <person name="Tsang A."/>
            <person name="Unkles S.E."/>
            <person name="van de Wiele N."/>
            <person name="van Rossen-Uffink D."/>
            <person name="Oliveira J.V."/>
            <person name="Vesth T.C."/>
            <person name="Visser J."/>
            <person name="Yu J.-H."/>
            <person name="Zhou M."/>
            <person name="Andersen M.R."/>
            <person name="Archer D.B."/>
            <person name="Baker S.E."/>
            <person name="Benoit I."/>
            <person name="Brakhage A.A."/>
            <person name="Braus G.H."/>
            <person name="Fischer R."/>
            <person name="Frisvad J.C."/>
            <person name="Goldman G.H."/>
            <person name="Houbraken J."/>
            <person name="Oakley B."/>
            <person name="Pocsi I."/>
            <person name="Scazzocchio C."/>
            <person name="Seiboth B."/>
            <person name="vanKuyk P.A."/>
            <person name="Wortman J."/>
            <person name="Dyer P.S."/>
            <person name="Grigoriev I.V."/>
        </authorList>
    </citation>
    <scope>NUCLEOTIDE SEQUENCE [LARGE SCALE GENOMIC DNA]</scope>
    <source>
        <strain evidence="2">ITEM 5010</strain>
    </source>
</reference>
<dbReference type="VEuPathDB" id="FungiDB:ASPCADRAFT_404929"/>
<dbReference type="AlphaFoldDB" id="A0A1R3RPJ5"/>
<evidence type="ECO:0000313" key="2">
    <source>
        <dbReference type="Proteomes" id="UP000188318"/>
    </source>
</evidence>
<dbReference type="STRING" id="602072.A0A1R3RPJ5"/>
<protein>
    <submittedName>
        <fullName evidence="1">Uncharacterized protein</fullName>
    </submittedName>
</protein>
<keyword evidence="2" id="KW-1185">Reference proteome</keyword>
<dbReference type="EMBL" id="KV907498">
    <property type="protein sequence ID" value="OOF96394.1"/>
    <property type="molecule type" value="Genomic_DNA"/>
</dbReference>
<evidence type="ECO:0000313" key="1">
    <source>
        <dbReference type="EMBL" id="OOF96394.1"/>
    </source>
</evidence>
<organism evidence="1 2">
    <name type="scientific">Aspergillus carbonarius (strain ITEM 5010)</name>
    <dbReference type="NCBI Taxonomy" id="602072"/>
    <lineage>
        <taxon>Eukaryota</taxon>
        <taxon>Fungi</taxon>
        <taxon>Dikarya</taxon>
        <taxon>Ascomycota</taxon>
        <taxon>Pezizomycotina</taxon>
        <taxon>Eurotiomycetes</taxon>
        <taxon>Eurotiomycetidae</taxon>
        <taxon>Eurotiales</taxon>
        <taxon>Aspergillaceae</taxon>
        <taxon>Aspergillus</taxon>
        <taxon>Aspergillus subgen. Circumdati</taxon>
    </lineage>
</organism>
<name>A0A1R3RPJ5_ASPC5</name>
<dbReference type="Proteomes" id="UP000188318">
    <property type="component" value="Unassembled WGS sequence"/>
</dbReference>
<dbReference type="OrthoDB" id="4192742at2759"/>
<dbReference type="OMA" id="PVAEEHE"/>
<sequence>MLNFLMGMLQANLPVAPKRSAPSSLVCESETTPSSTGLSDNSVSQRFYRSVECENRHETAEFPDHTLAESAAVRRQLSLEDTRRTALHTLSLCRNVIASLEITRLSKSRTGLHYWLGFWDQIYDRPFSRVLSSRVASALARIDALFRAVSGDLHQLTRRMQHAVAYATTETDILHYLERMEDEVSARRRRRRKKAQGILNKLRATIESIPVKVTDELFDDLKRGVFALDVFCDYHPGDPVAEEHEREALRPTRIVEVSPYVPRTQPWHGSAAAGAYMPSSAYMDTNTDWSEYVGDWVHTEHDSRSHNHHAHHAHHTAHHR</sequence>
<accession>A0A1R3RPJ5</accession>
<gene>
    <name evidence="1" type="ORF">ASPCADRAFT_404929</name>
</gene>